<proteinExistence type="predicted"/>
<sequence length="1077" mass="112646">MTPATEASLSAVAGQREAASSAVQEGPSSDFLREIPDLAPGCYRLLKTLVRRSVAEPEWRQRVATSPAAVSSLLACGASLLRALAVDQQLRQRRRKAAASSRAQSGSAKREETEACAQAASAAGEAGGDAPGCLNVASEPRQVLAPVPNSPPCAAPLALLAEVSVLLRLLRNLCVEGRTAQDVLLARGAPELFLSSSHVLIEALSHSASSCRCPSAEQGAEEAASPDCAASEQAAPGGTRSLSPTGEGAEARQLAPATAQRARGSQEACGVLEPDCEKDGRAVTASLLQFLSNLSVKNDCARLRVQQSVLFLPLLQLALAAPSVAPAFMLLNTLYQGDAQAAAGTGANEARSARRGGRIPDGCLETGPRCRGDSGDVEGVSRGAARLATVDSKPLSSAGEGDSRFFELLAALYTVATTEDARHLDARQRSSGLPGEQACAEANGAQARSGDGRSPAEAPSAAGASLKTTRLGHSSAESVHLEWPSLFLLQLLRTESDGSVFFQFLESVQSDFSVDTLERFAILLLAPPAPAQDKASWKAIERSLEREGARMASSGSVADGCLSEDSARHPGEKEDAHDEIQAFCDRPCRAAYIQQLVRSKLSGVGQSGLLQFLLVLFEALLDDSEKDRSQQDTAPASSRPVTLKTRLSASPAFYAFMNGQIRRALAGVAKLRKCRGFIEEQWTQGDAATIAQLAHAALQGSRPEDASTFSQFFFRSLLRLIDEGQALEPVPSPAVPQPAVARDDHTTGSSIPNRGFESSPCSAVCAGVDARVRQGGDTAAASRESVSSGNPVAVLQCTEGLSPAGRGEANWQVNGTAAGGPPVDLLLFASKVRDSSLARGSQACGRSTATGVDSGAELEEARQKGGRESQVLKSCASASNSQGTPPTVHAQDDGRANPGSNPTEAVEQETEKVVDAIVSLLRLCQQQRILALMRSSDTDVTGERPAEASKHSSRGQARADRQDVRPDTRGSEHSEPQQESAASLPGVGTAEASVDKATVMAREGDAQIWGLLQKGMKSGVLLRALANLLAESPRAQHAALEAQGTPHSRLSSIVFEVITSETGLFIISLSWGALAAR</sequence>
<dbReference type="OrthoDB" id="331430at2759"/>
<feature type="compositionally biased region" description="Polar residues" evidence="1">
    <location>
        <begin position="876"/>
        <end position="885"/>
    </location>
</feature>
<evidence type="ECO:0000256" key="1">
    <source>
        <dbReference type="SAM" id="MobiDB-lite"/>
    </source>
</evidence>
<dbReference type="AlphaFoldDB" id="A0A2A9MHP8"/>
<dbReference type="KEGG" id="bbes:BESB_039730"/>
<dbReference type="GeneID" id="40308954"/>
<keyword evidence="3" id="KW-1185">Reference proteome</keyword>
<feature type="region of interest" description="Disordered" evidence="1">
    <location>
        <begin position="839"/>
        <end position="908"/>
    </location>
</feature>
<gene>
    <name evidence="2" type="ORF">BESB_039730</name>
</gene>
<name>A0A2A9MHP8_BESBE</name>
<feature type="compositionally biased region" description="Basic and acidic residues" evidence="1">
    <location>
        <begin position="957"/>
        <end position="976"/>
    </location>
</feature>
<dbReference type="VEuPathDB" id="ToxoDB:BESB_039730"/>
<feature type="region of interest" description="Disordered" evidence="1">
    <location>
        <begin position="426"/>
        <end position="469"/>
    </location>
</feature>
<feature type="region of interest" description="Disordered" evidence="1">
    <location>
        <begin position="936"/>
        <end position="990"/>
    </location>
</feature>
<dbReference type="RefSeq" id="XP_029221524.1">
    <property type="nucleotide sequence ID" value="XM_029362559.1"/>
</dbReference>
<comment type="caution">
    <text evidence="2">The sequence shown here is derived from an EMBL/GenBank/DDBJ whole genome shotgun (WGS) entry which is preliminary data.</text>
</comment>
<feature type="region of interest" description="Disordered" evidence="1">
    <location>
        <begin position="1"/>
        <end position="27"/>
    </location>
</feature>
<feature type="region of interest" description="Disordered" evidence="1">
    <location>
        <begin position="730"/>
        <end position="759"/>
    </location>
</feature>
<feature type="compositionally biased region" description="Low complexity" evidence="1">
    <location>
        <begin position="455"/>
        <end position="465"/>
    </location>
</feature>
<reference evidence="2 3" key="1">
    <citation type="submission" date="2017-09" db="EMBL/GenBank/DDBJ databases">
        <title>Genome sequencing of Besnoitia besnoiti strain Bb-Ger1.</title>
        <authorList>
            <person name="Schares G."/>
            <person name="Venepally P."/>
            <person name="Lorenzi H.A."/>
        </authorList>
    </citation>
    <scope>NUCLEOTIDE SEQUENCE [LARGE SCALE GENOMIC DNA]</scope>
    <source>
        <strain evidence="2 3">Bb-Ger1</strain>
    </source>
</reference>
<evidence type="ECO:0000313" key="3">
    <source>
        <dbReference type="Proteomes" id="UP000224006"/>
    </source>
</evidence>
<feature type="compositionally biased region" description="Basic and acidic residues" evidence="1">
    <location>
        <begin position="941"/>
        <end position="950"/>
    </location>
</feature>
<dbReference type="EMBL" id="NWUJ01000002">
    <property type="protein sequence ID" value="PFH37515.1"/>
    <property type="molecule type" value="Genomic_DNA"/>
</dbReference>
<accession>A0A2A9MHP8</accession>
<protein>
    <submittedName>
        <fullName evidence="2">Uncharacterized protein</fullName>
    </submittedName>
</protein>
<dbReference type="Proteomes" id="UP000224006">
    <property type="component" value="Chromosome II"/>
</dbReference>
<organism evidence="2 3">
    <name type="scientific">Besnoitia besnoiti</name>
    <name type="common">Apicomplexan protozoan</name>
    <dbReference type="NCBI Taxonomy" id="94643"/>
    <lineage>
        <taxon>Eukaryota</taxon>
        <taxon>Sar</taxon>
        <taxon>Alveolata</taxon>
        <taxon>Apicomplexa</taxon>
        <taxon>Conoidasida</taxon>
        <taxon>Coccidia</taxon>
        <taxon>Eucoccidiorida</taxon>
        <taxon>Eimeriorina</taxon>
        <taxon>Sarcocystidae</taxon>
        <taxon>Besnoitia</taxon>
    </lineage>
</organism>
<evidence type="ECO:0000313" key="2">
    <source>
        <dbReference type="EMBL" id="PFH37515.1"/>
    </source>
</evidence>
<feature type="region of interest" description="Disordered" evidence="1">
    <location>
        <begin position="223"/>
        <end position="249"/>
    </location>
</feature>